<organism evidence="3 4">
    <name type="scientific">Nonomuraea maritima</name>
    <dbReference type="NCBI Taxonomy" id="683260"/>
    <lineage>
        <taxon>Bacteria</taxon>
        <taxon>Bacillati</taxon>
        <taxon>Actinomycetota</taxon>
        <taxon>Actinomycetes</taxon>
        <taxon>Streptosporangiales</taxon>
        <taxon>Streptosporangiaceae</taxon>
        <taxon>Nonomuraea</taxon>
    </lineage>
</organism>
<dbReference type="Proteomes" id="UP000198683">
    <property type="component" value="Unassembled WGS sequence"/>
</dbReference>
<feature type="compositionally biased region" description="Low complexity" evidence="2">
    <location>
        <begin position="1"/>
        <end position="14"/>
    </location>
</feature>
<feature type="region of interest" description="Disordered" evidence="2">
    <location>
        <begin position="1"/>
        <end position="27"/>
    </location>
</feature>
<dbReference type="Pfam" id="PF03780">
    <property type="entry name" value="Asp23"/>
    <property type="match status" value="1"/>
</dbReference>
<protein>
    <submittedName>
        <fullName evidence="3">Uncharacterized conserved protein YloU, alkaline shock protein (Asp23) family</fullName>
    </submittedName>
</protein>
<proteinExistence type="inferred from homology"/>
<evidence type="ECO:0000256" key="1">
    <source>
        <dbReference type="ARBA" id="ARBA00005721"/>
    </source>
</evidence>
<evidence type="ECO:0000313" key="3">
    <source>
        <dbReference type="EMBL" id="SDJ64603.1"/>
    </source>
</evidence>
<dbReference type="EMBL" id="FNFB01000002">
    <property type="protein sequence ID" value="SDJ64603.1"/>
    <property type="molecule type" value="Genomic_DNA"/>
</dbReference>
<dbReference type="RefSeq" id="WP_090760466.1">
    <property type="nucleotide sequence ID" value="NZ_FNFB01000002.1"/>
</dbReference>
<dbReference type="STRING" id="683260.SAMN05421874_102545"/>
<dbReference type="OrthoDB" id="3532062at2"/>
<dbReference type="InterPro" id="IPR005531">
    <property type="entry name" value="Asp23"/>
</dbReference>
<dbReference type="AlphaFoldDB" id="A0A1G8VEX9"/>
<sequence>MTAVVPGGATTTAPAERRTAAERRGRTEISDRAVTKIACRAALEVPEVREVYLGTSLWSRPSGSRVRGGRATLKLTVSMAYPTPLHAVSARLREHVIRRVEAQTGLEVRRLDIVLNELGGDLAWGS</sequence>
<evidence type="ECO:0000256" key="2">
    <source>
        <dbReference type="SAM" id="MobiDB-lite"/>
    </source>
</evidence>
<gene>
    <name evidence="3" type="ORF">SAMN05421874_102545</name>
</gene>
<feature type="compositionally biased region" description="Basic and acidic residues" evidence="2">
    <location>
        <begin position="15"/>
        <end position="27"/>
    </location>
</feature>
<keyword evidence="4" id="KW-1185">Reference proteome</keyword>
<evidence type="ECO:0000313" key="4">
    <source>
        <dbReference type="Proteomes" id="UP000198683"/>
    </source>
</evidence>
<reference evidence="3 4" key="1">
    <citation type="submission" date="2016-10" db="EMBL/GenBank/DDBJ databases">
        <authorList>
            <person name="de Groot N.N."/>
        </authorList>
    </citation>
    <scope>NUCLEOTIDE SEQUENCE [LARGE SCALE GENOMIC DNA]</scope>
    <source>
        <strain evidence="3 4">CGMCC 4.5681</strain>
    </source>
</reference>
<accession>A0A1G8VEX9</accession>
<comment type="similarity">
    <text evidence="1">Belongs to the asp23 family.</text>
</comment>
<name>A0A1G8VEX9_9ACTN</name>